<dbReference type="InterPro" id="IPR049249">
    <property type="entry name" value="DUF6882"/>
</dbReference>
<dbReference type="OrthoDB" id="5674923at2"/>
<dbReference type="Proteomes" id="UP000335415">
    <property type="component" value="Unassembled WGS sequence"/>
</dbReference>
<evidence type="ECO:0000313" key="1">
    <source>
        <dbReference type="EMBL" id="KAA9002012.1"/>
    </source>
</evidence>
<sequence>MASFLQKLFGNKEKGTSGDTVVLSEPDLTIARANNEMQLRTQAAIDMWGLDTAAWAVDLDSETITFTNQEKDMVISAPVQVVGTYNTEDGTWLWGWDHPSVSEPLGEYARRVRNFGEQYGREELTTRKIAVSMDDAWQFTALACYLSGGQGGYSGLSGSTRVFMVYGSVTINKKD</sequence>
<name>A0A5J5G4Z9_9GAMM</name>
<gene>
    <name evidence="1" type="ORF">FJU30_06955</name>
</gene>
<dbReference type="Pfam" id="PF21813">
    <property type="entry name" value="DUF6882"/>
    <property type="match status" value="1"/>
</dbReference>
<keyword evidence="2" id="KW-1185">Reference proteome</keyword>
<reference evidence="1 2" key="1">
    <citation type="submission" date="2019-09" db="EMBL/GenBank/DDBJ databases">
        <authorList>
            <person name="Li Y."/>
        </authorList>
    </citation>
    <scope>NUCLEOTIDE SEQUENCE [LARGE SCALE GENOMIC DNA]</scope>
    <source>
        <strain evidence="1 2">L3-3HA</strain>
    </source>
</reference>
<accession>A0A5J5G4Z9</accession>
<comment type="caution">
    <text evidence="1">The sequence shown here is derived from an EMBL/GenBank/DDBJ whole genome shotgun (WGS) entry which is preliminary data.</text>
</comment>
<proteinExistence type="predicted"/>
<dbReference type="RefSeq" id="WP_150434249.1">
    <property type="nucleotide sequence ID" value="NZ_VYKJ01000002.1"/>
</dbReference>
<protein>
    <submittedName>
        <fullName evidence="1">Uncharacterized protein</fullName>
    </submittedName>
</protein>
<dbReference type="AlphaFoldDB" id="A0A5J5G4Z9"/>
<organism evidence="1 2">
    <name type="scientific">Affinibrenneria salicis</name>
    <dbReference type="NCBI Taxonomy" id="2590031"/>
    <lineage>
        <taxon>Bacteria</taxon>
        <taxon>Pseudomonadati</taxon>
        <taxon>Pseudomonadota</taxon>
        <taxon>Gammaproteobacteria</taxon>
        <taxon>Enterobacterales</taxon>
        <taxon>Pectobacteriaceae</taxon>
        <taxon>Affinibrenneria</taxon>
    </lineage>
</organism>
<evidence type="ECO:0000313" key="2">
    <source>
        <dbReference type="Proteomes" id="UP000335415"/>
    </source>
</evidence>
<dbReference type="EMBL" id="VYKJ01000002">
    <property type="protein sequence ID" value="KAA9002012.1"/>
    <property type="molecule type" value="Genomic_DNA"/>
</dbReference>